<dbReference type="GO" id="GO:1900376">
    <property type="term" value="P:regulation of secondary metabolite biosynthetic process"/>
    <property type="evidence" value="ECO:0007669"/>
    <property type="project" value="TreeGrafter"/>
</dbReference>
<evidence type="ECO:0000256" key="11">
    <source>
        <dbReference type="PIRSR" id="PIRSR602481-1"/>
    </source>
</evidence>
<evidence type="ECO:0000256" key="1">
    <source>
        <dbReference type="ARBA" id="ARBA00004496"/>
    </source>
</evidence>
<comment type="subcellular location">
    <subcellularLocation>
        <location evidence="1">Cytoplasm</location>
    </subcellularLocation>
</comment>
<evidence type="ECO:0000256" key="8">
    <source>
        <dbReference type="ARBA" id="ARBA00023015"/>
    </source>
</evidence>
<dbReference type="InterPro" id="IPR036388">
    <property type="entry name" value="WH-like_DNA-bd_sf"/>
</dbReference>
<dbReference type="SUPFAM" id="SSF46785">
    <property type="entry name" value="Winged helix' DNA-binding domain"/>
    <property type="match status" value="1"/>
</dbReference>
<evidence type="ECO:0000256" key="4">
    <source>
        <dbReference type="ARBA" id="ARBA00022490"/>
    </source>
</evidence>
<dbReference type="EMBL" id="PVZC01000002">
    <property type="protein sequence ID" value="PRY00502.1"/>
    <property type="molecule type" value="Genomic_DNA"/>
</dbReference>
<keyword evidence="10" id="KW-0804">Transcription</keyword>
<comment type="cofactor">
    <cofactor evidence="12">
        <name>Mn(2+)</name>
        <dbReference type="ChEBI" id="CHEBI:29035"/>
    </cofactor>
    <cofactor evidence="12">
        <name>Fe(2+)</name>
        <dbReference type="ChEBI" id="CHEBI:29033"/>
    </cofactor>
    <text evidence="12">Binds 1 Mn(2+) or Fe(2+) ion per subunit.</text>
</comment>
<comment type="caution">
    <text evidence="13">The sequence shown here is derived from an EMBL/GenBank/DDBJ whole genome shotgun (WGS) entry which is preliminary data.</text>
</comment>
<keyword evidence="12" id="KW-0408">Iron</keyword>
<dbReference type="GO" id="GO:0003700">
    <property type="term" value="F:DNA-binding transcription factor activity"/>
    <property type="evidence" value="ECO:0007669"/>
    <property type="project" value="InterPro"/>
</dbReference>
<comment type="cofactor">
    <cofactor evidence="11">
        <name>Zn(2+)</name>
        <dbReference type="ChEBI" id="CHEBI:29105"/>
    </cofactor>
    <text evidence="11">Binds 1 zinc ion per subunit.</text>
</comment>
<dbReference type="InterPro" id="IPR043135">
    <property type="entry name" value="Fur_C"/>
</dbReference>
<evidence type="ECO:0000256" key="10">
    <source>
        <dbReference type="ARBA" id="ARBA00023163"/>
    </source>
</evidence>
<keyword evidence="8" id="KW-0805">Transcription regulation</keyword>
<dbReference type="InterPro" id="IPR002481">
    <property type="entry name" value="FUR"/>
</dbReference>
<evidence type="ECO:0000313" key="14">
    <source>
        <dbReference type="Proteomes" id="UP000237846"/>
    </source>
</evidence>
<name>A0A2T0Q9L4_9ACTN</name>
<keyword evidence="7 11" id="KW-0862">Zinc</keyword>
<dbReference type="Gene3D" id="3.30.1490.190">
    <property type="match status" value="1"/>
</dbReference>
<evidence type="ECO:0000256" key="3">
    <source>
        <dbReference type="ARBA" id="ARBA00011738"/>
    </source>
</evidence>
<keyword evidence="5" id="KW-0678">Repressor</keyword>
<feature type="binding site" evidence="11">
    <location>
        <position position="119"/>
    </location>
    <ligand>
        <name>Zn(2+)</name>
        <dbReference type="ChEBI" id="CHEBI:29105"/>
    </ligand>
</feature>
<evidence type="ECO:0000313" key="13">
    <source>
        <dbReference type="EMBL" id="PRY00502.1"/>
    </source>
</evidence>
<dbReference type="GO" id="GO:0000976">
    <property type="term" value="F:transcription cis-regulatory region binding"/>
    <property type="evidence" value="ECO:0007669"/>
    <property type="project" value="TreeGrafter"/>
</dbReference>
<dbReference type="PANTHER" id="PTHR33202:SF2">
    <property type="entry name" value="FERRIC UPTAKE REGULATION PROTEIN"/>
    <property type="match status" value="1"/>
</dbReference>
<dbReference type="Proteomes" id="UP000237846">
    <property type="component" value="Unassembled WGS sequence"/>
</dbReference>
<dbReference type="GO" id="GO:0008270">
    <property type="term" value="F:zinc ion binding"/>
    <property type="evidence" value="ECO:0007669"/>
    <property type="project" value="TreeGrafter"/>
</dbReference>
<dbReference type="AlphaFoldDB" id="A0A2T0Q9L4"/>
<evidence type="ECO:0000256" key="7">
    <source>
        <dbReference type="ARBA" id="ARBA00022833"/>
    </source>
</evidence>
<evidence type="ECO:0000256" key="2">
    <source>
        <dbReference type="ARBA" id="ARBA00007957"/>
    </source>
</evidence>
<dbReference type="GO" id="GO:0045892">
    <property type="term" value="P:negative regulation of DNA-templated transcription"/>
    <property type="evidence" value="ECO:0007669"/>
    <property type="project" value="TreeGrafter"/>
</dbReference>
<evidence type="ECO:0000256" key="9">
    <source>
        <dbReference type="ARBA" id="ARBA00023125"/>
    </source>
</evidence>
<dbReference type="GO" id="GO:0005829">
    <property type="term" value="C:cytosol"/>
    <property type="evidence" value="ECO:0007669"/>
    <property type="project" value="TreeGrafter"/>
</dbReference>
<dbReference type="Gene3D" id="1.10.10.10">
    <property type="entry name" value="Winged helix-like DNA-binding domain superfamily/Winged helix DNA-binding domain"/>
    <property type="match status" value="1"/>
</dbReference>
<accession>A0A2T0Q9L4</accession>
<dbReference type="Pfam" id="PF01475">
    <property type="entry name" value="FUR"/>
    <property type="match status" value="1"/>
</dbReference>
<sequence length="140" mass="15011">MSDRTAQVRAALSDCDEFRSAQEVYARLRESGKRVGLATVYRSLQALTVAGEVDTVRNARGEAVYRACRSDEHHHHLVCRDCGTAIEAANPALERWADEVAAAHGFVDVEHTVEVFGTCPACAAAKAAAQADAAAAERRG</sequence>
<dbReference type="CDD" id="cd07153">
    <property type="entry name" value="Fur_like"/>
    <property type="match status" value="1"/>
</dbReference>
<keyword evidence="4" id="KW-0963">Cytoplasm</keyword>
<feature type="binding site" evidence="11">
    <location>
        <position position="122"/>
    </location>
    <ligand>
        <name>Zn(2+)</name>
        <dbReference type="ChEBI" id="CHEBI:29105"/>
    </ligand>
</feature>
<feature type="binding site" evidence="12">
    <location>
        <position position="111"/>
    </location>
    <ligand>
        <name>Fe cation</name>
        <dbReference type="ChEBI" id="CHEBI:24875"/>
    </ligand>
</feature>
<keyword evidence="14" id="KW-1185">Reference proteome</keyword>
<organism evidence="13 14">
    <name type="scientific">Allonocardiopsis opalescens</name>
    <dbReference type="NCBI Taxonomy" id="1144618"/>
    <lineage>
        <taxon>Bacteria</taxon>
        <taxon>Bacillati</taxon>
        <taxon>Actinomycetota</taxon>
        <taxon>Actinomycetes</taxon>
        <taxon>Streptosporangiales</taxon>
        <taxon>Allonocardiopsis</taxon>
    </lineage>
</organism>
<dbReference type="InterPro" id="IPR036390">
    <property type="entry name" value="WH_DNA-bd_sf"/>
</dbReference>
<reference evidence="13 14" key="1">
    <citation type="submission" date="2018-03" db="EMBL/GenBank/DDBJ databases">
        <title>Genomic Encyclopedia of Archaeal and Bacterial Type Strains, Phase II (KMG-II): from individual species to whole genera.</title>
        <authorList>
            <person name="Goeker M."/>
        </authorList>
    </citation>
    <scope>NUCLEOTIDE SEQUENCE [LARGE SCALE GENOMIC DNA]</scope>
    <source>
        <strain evidence="13 14">DSM 45601</strain>
    </source>
</reference>
<feature type="binding site" evidence="11">
    <location>
        <position position="79"/>
    </location>
    <ligand>
        <name>Zn(2+)</name>
        <dbReference type="ChEBI" id="CHEBI:29105"/>
    </ligand>
</feature>
<comment type="subunit">
    <text evidence="3">Homodimer.</text>
</comment>
<feature type="binding site" evidence="12">
    <location>
        <position position="94"/>
    </location>
    <ligand>
        <name>Fe cation</name>
        <dbReference type="ChEBI" id="CHEBI:24875"/>
    </ligand>
</feature>
<feature type="binding site" evidence="12">
    <location>
        <position position="73"/>
    </location>
    <ligand>
        <name>Fe cation</name>
        <dbReference type="ChEBI" id="CHEBI:24875"/>
    </ligand>
</feature>
<keyword evidence="9" id="KW-0238">DNA-binding</keyword>
<feature type="binding site" evidence="11">
    <location>
        <position position="82"/>
    </location>
    <ligand>
        <name>Zn(2+)</name>
        <dbReference type="ChEBI" id="CHEBI:29105"/>
    </ligand>
</feature>
<dbReference type="PANTHER" id="PTHR33202">
    <property type="entry name" value="ZINC UPTAKE REGULATION PROTEIN"/>
    <property type="match status" value="1"/>
</dbReference>
<comment type="similarity">
    <text evidence="2">Belongs to the Fur family.</text>
</comment>
<evidence type="ECO:0000256" key="6">
    <source>
        <dbReference type="ARBA" id="ARBA00022723"/>
    </source>
</evidence>
<protein>
    <submittedName>
        <fullName evidence="13">Fur family zinc uptake regulator</fullName>
    </submittedName>
</protein>
<gene>
    <name evidence="13" type="ORF">CLV72_102133</name>
</gene>
<keyword evidence="6 11" id="KW-0479">Metal-binding</keyword>
<evidence type="ECO:0000256" key="12">
    <source>
        <dbReference type="PIRSR" id="PIRSR602481-2"/>
    </source>
</evidence>
<proteinExistence type="inferred from homology"/>
<evidence type="ECO:0000256" key="5">
    <source>
        <dbReference type="ARBA" id="ARBA00022491"/>
    </source>
</evidence>
<dbReference type="RefSeq" id="WP_245929971.1">
    <property type="nucleotide sequence ID" value="NZ_PVZC01000002.1"/>
</dbReference>